<evidence type="ECO:0000256" key="3">
    <source>
        <dbReference type="ARBA" id="ARBA00022840"/>
    </source>
</evidence>
<dbReference type="AlphaFoldDB" id="A0A8J3EVU7"/>
<evidence type="ECO:0000313" key="6">
    <source>
        <dbReference type="Proteomes" id="UP000626244"/>
    </source>
</evidence>
<dbReference type="OrthoDB" id="9802264at2"/>
<name>A0A8J3EVU7_9BACI</name>
<dbReference type="InterPro" id="IPR003439">
    <property type="entry name" value="ABC_transporter-like_ATP-bd"/>
</dbReference>
<dbReference type="CDD" id="cd03293">
    <property type="entry name" value="ABC_NrtD_SsuB_transporters"/>
    <property type="match status" value="1"/>
</dbReference>
<organism evidence="5 6">
    <name type="scientific">Gottfriedia solisilvae</name>
    <dbReference type="NCBI Taxonomy" id="1516104"/>
    <lineage>
        <taxon>Bacteria</taxon>
        <taxon>Bacillati</taxon>
        <taxon>Bacillota</taxon>
        <taxon>Bacilli</taxon>
        <taxon>Bacillales</taxon>
        <taxon>Bacillaceae</taxon>
        <taxon>Gottfriedia</taxon>
    </lineage>
</organism>
<proteinExistence type="predicted"/>
<dbReference type="SUPFAM" id="SSF52540">
    <property type="entry name" value="P-loop containing nucleoside triphosphate hydrolases"/>
    <property type="match status" value="1"/>
</dbReference>
<protein>
    <submittedName>
        <fullName evidence="5">ABC transporter ATP-binding protein</fullName>
    </submittedName>
</protein>
<accession>A0A8J3EVU7</accession>
<sequence length="254" mass="28784">MSYLTVNEISHVFLSKQKAIKILDSLTFKVDKGEFVSILGPSGCGKSTLLSIISSLLTPYDGLVQFKGHPYDVKTGEIGYMLQHDYLFPWKSIKENIFLGLEILGKDSDENKLRALELLKEVGLEGYENAYPRELSGGMRQRVALVRTLATSPSIVLLDEPFSALDYQNKVKLEELVFHLFKKLNTTALLVTHDIEEAVAMCDRVITLTNVPTKISNIFHLPEELRNDSPFEARQQSLFPSYVSSIWKELEKRE</sequence>
<dbReference type="InterPro" id="IPR017871">
    <property type="entry name" value="ABC_transporter-like_CS"/>
</dbReference>
<dbReference type="EMBL" id="BMHB01000001">
    <property type="protein sequence ID" value="GGI09927.1"/>
    <property type="molecule type" value="Genomic_DNA"/>
</dbReference>
<feature type="domain" description="ABC transporter" evidence="4">
    <location>
        <begin position="4"/>
        <end position="235"/>
    </location>
</feature>
<dbReference type="PANTHER" id="PTHR42788:SF21">
    <property type="entry name" value="ABC TRANSPORTER ATP-BINDING PROTEIN"/>
    <property type="match status" value="1"/>
</dbReference>
<dbReference type="Pfam" id="PF00005">
    <property type="entry name" value="ABC_tran"/>
    <property type="match status" value="1"/>
</dbReference>
<dbReference type="Gene3D" id="3.40.50.300">
    <property type="entry name" value="P-loop containing nucleotide triphosphate hydrolases"/>
    <property type="match status" value="1"/>
</dbReference>
<evidence type="ECO:0000313" key="5">
    <source>
        <dbReference type="EMBL" id="GGI09927.1"/>
    </source>
</evidence>
<keyword evidence="2" id="KW-0547">Nucleotide-binding</keyword>
<dbReference type="PROSITE" id="PS50893">
    <property type="entry name" value="ABC_TRANSPORTER_2"/>
    <property type="match status" value="1"/>
</dbReference>
<dbReference type="SMART" id="SM00382">
    <property type="entry name" value="AAA"/>
    <property type="match status" value="1"/>
</dbReference>
<reference evidence="6" key="1">
    <citation type="journal article" date="2019" name="Int. J. Syst. Evol. Microbiol.">
        <title>The Global Catalogue of Microorganisms (GCM) 10K type strain sequencing project: providing services to taxonomists for standard genome sequencing and annotation.</title>
        <authorList>
            <consortium name="The Broad Institute Genomics Platform"/>
            <consortium name="The Broad Institute Genome Sequencing Center for Infectious Disease"/>
            <person name="Wu L."/>
            <person name="Ma J."/>
        </authorList>
    </citation>
    <scope>NUCLEOTIDE SEQUENCE [LARGE SCALE GENOMIC DNA]</scope>
    <source>
        <strain evidence="6">CGMCC 1.14993</strain>
    </source>
</reference>
<dbReference type="InterPro" id="IPR003593">
    <property type="entry name" value="AAA+_ATPase"/>
</dbReference>
<comment type="caution">
    <text evidence="5">The sequence shown here is derived from an EMBL/GenBank/DDBJ whole genome shotgun (WGS) entry which is preliminary data.</text>
</comment>
<dbReference type="InterPro" id="IPR050166">
    <property type="entry name" value="ABC_transporter_ATP-bind"/>
</dbReference>
<dbReference type="GO" id="GO:0016887">
    <property type="term" value="F:ATP hydrolysis activity"/>
    <property type="evidence" value="ECO:0007669"/>
    <property type="project" value="InterPro"/>
</dbReference>
<evidence type="ECO:0000259" key="4">
    <source>
        <dbReference type="PROSITE" id="PS50893"/>
    </source>
</evidence>
<evidence type="ECO:0000256" key="1">
    <source>
        <dbReference type="ARBA" id="ARBA00022448"/>
    </source>
</evidence>
<keyword evidence="6" id="KW-1185">Reference proteome</keyword>
<dbReference type="GO" id="GO:0005524">
    <property type="term" value="F:ATP binding"/>
    <property type="evidence" value="ECO:0007669"/>
    <property type="project" value="UniProtKB-KW"/>
</dbReference>
<evidence type="ECO:0000256" key="2">
    <source>
        <dbReference type="ARBA" id="ARBA00022741"/>
    </source>
</evidence>
<dbReference type="RefSeq" id="WP_088002487.1">
    <property type="nucleotide sequence ID" value="NZ_BMHB01000001.1"/>
</dbReference>
<dbReference type="PROSITE" id="PS00211">
    <property type="entry name" value="ABC_TRANSPORTER_1"/>
    <property type="match status" value="1"/>
</dbReference>
<keyword evidence="3 5" id="KW-0067">ATP-binding</keyword>
<dbReference type="PANTHER" id="PTHR42788">
    <property type="entry name" value="TAURINE IMPORT ATP-BINDING PROTEIN-RELATED"/>
    <property type="match status" value="1"/>
</dbReference>
<dbReference type="InterPro" id="IPR027417">
    <property type="entry name" value="P-loop_NTPase"/>
</dbReference>
<keyword evidence="1" id="KW-0813">Transport</keyword>
<dbReference type="Proteomes" id="UP000626244">
    <property type="component" value="Unassembled WGS sequence"/>
</dbReference>
<gene>
    <name evidence="5" type="ORF">GCM10007380_00230</name>
</gene>